<dbReference type="Pfam" id="PF00403">
    <property type="entry name" value="HMA"/>
    <property type="match status" value="1"/>
</dbReference>
<evidence type="ECO:0000313" key="5">
    <source>
        <dbReference type="Proteomes" id="UP000264492"/>
    </source>
</evidence>
<protein>
    <submittedName>
        <fullName evidence="4">Heavy metal transporter</fullName>
    </submittedName>
</protein>
<dbReference type="PANTHER" id="PTHR46594">
    <property type="entry name" value="P-TYPE CATION-TRANSPORTING ATPASE"/>
    <property type="match status" value="1"/>
</dbReference>
<dbReference type="OrthoDB" id="7205933at2"/>
<dbReference type="InterPro" id="IPR006121">
    <property type="entry name" value="HMA_dom"/>
</dbReference>
<evidence type="ECO:0000313" key="4">
    <source>
        <dbReference type="EMBL" id="RDZ28542.1"/>
    </source>
</evidence>
<organism evidence="4 5">
    <name type="scientific">Lysobacter silvisoli</name>
    <dbReference type="NCBI Taxonomy" id="2293254"/>
    <lineage>
        <taxon>Bacteria</taxon>
        <taxon>Pseudomonadati</taxon>
        <taxon>Pseudomonadota</taxon>
        <taxon>Gammaproteobacteria</taxon>
        <taxon>Lysobacterales</taxon>
        <taxon>Lysobacteraceae</taxon>
        <taxon>Lysobacter</taxon>
    </lineage>
</organism>
<feature type="chain" id="PRO_5017018024" evidence="2">
    <location>
        <begin position="20"/>
        <end position="98"/>
    </location>
</feature>
<reference evidence="4 5" key="1">
    <citation type="submission" date="2018-08" db="EMBL/GenBank/DDBJ databases">
        <title>Lysobacter sp. zong2l5, whole genome shotgun sequence.</title>
        <authorList>
            <person name="Zhang X."/>
            <person name="Feng G."/>
            <person name="Zhu H."/>
        </authorList>
    </citation>
    <scope>NUCLEOTIDE SEQUENCE [LARGE SCALE GENOMIC DNA]</scope>
    <source>
        <strain evidence="5">zong2l5</strain>
    </source>
</reference>
<evidence type="ECO:0000256" key="2">
    <source>
        <dbReference type="SAM" id="SignalP"/>
    </source>
</evidence>
<evidence type="ECO:0000256" key="1">
    <source>
        <dbReference type="ARBA" id="ARBA00022723"/>
    </source>
</evidence>
<name>A0A371K3V1_9GAMM</name>
<sequence length="98" mass="10090">MRKILLGLILTAWMGLVSAAPPKQVVALHVENMTCPACSITIDKALDKVPGVTARRVDTQAATVIVTFDAERTNTAAIAKAITDAGFPATAKASANGG</sequence>
<gene>
    <name evidence="4" type="ORF">DX914_05265</name>
</gene>
<dbReference type="PROSITE" id="PS50846">
    <property type="entry name" value="HMA_2"/>
    <property type="match status" value="1"/>
</dbReference>
<dbReference type="CDD" id="cd00371">
    <property type="entry name" value="HMA"/>
    <property type="match status" value="1"/>
</dbReference>
<comment type="caution">
    <text evidence="4">The sequence shown here is derived from an EMBL/GenBank/DDBJ whole genome shotgun (WGS) entry which is preliminary data.</text>
</comment>
<feature type="domain" description="HMA" evidence="3">
    <location>
        <begin position="24"/>
        <end position="90"/>
    </location>
</feature>
<dbReference type="RefSeq" id="WP_115857981.1">
    <property type="nucleotide sequence ID" value="NZ_QTSU01000001.1"/>
</dbReference>
<accession>A0A371K3V1</accession>
<evidence type="ECO:0000259" key="3">
    <source>
        <dbReference type="PROSITE" id="PS50846"/>
    </source>
</evidence>
<keyword evidence="1" id="KW-0479">Metal-binding</keyword>
<dbReference type="AlphaFoldDB" id="A0A371K3V1"/>
<dbReference type="Proteomes" id="UP000264492">
    <property type="component" value="Unassembled WGS sequence"/>
</dbReference>
<dbReference type="InterPro" id="IPR001802">
    <property type="entry name" value="MerP/CopZ"/>
</dbReference>
<proteinExistence type="predicted"/>
<dbReference type="EMBL" id="QTSU01000001">
    <property type="protein sequence ID" value="RDZ28542.1"/>
    <property type="molecule type" value="Genomic_DNA"/>
</dbReference>
<dbReference type="FunFam" id="3.30.70.100:FF:000001">
    <property type="entry name" value="ATPase copper transporting beta"/>
    <property type="match status" value="1"/>
</dbReference>
<dbReference type="PRINTS" id="PR00946">
    <property type="entry name" value="HGSCAVENGER"/>
</dbReference>
<dbReference type="GO" id="GO:0046872">
    <property type="term" value="F:metal ion binding"/>
    <property type="evidence" value="ECO:0007669"/>
    <property type="project" value="UniProtKB-KW"/>
</dbReference>
<feature type="signal peptide" evidence="2">
    <location>
        <begin position="1"/>
        <end position="19"/>
    </location>
</feature>
<keyword evidence="5" id="KW-1185">Reference proteome</keyword>
<dbReference type="SUPFAM" id="SSF55008">
    <property type="entry name" value="HMA, heavy metal-associated domain"/>
    <property type="match status" value="1"/>
</dbReference>
<dbReference type="Gene3D" id="3.30.70.100">
    <property type="match status" value="1"/>
</dbReference>
<dbReference type="InterPro" id="IPR036163">
    <property type="entry name" value="HMA_dom_sf"/>
</dbReference>
<dbReference type="PANTHER" id="PTHR46594:SF4">
    <property type="entry name" value="P-TYPE CATION-TRANSPORTING ATPASE"/>
    <property type="match status" value="1"/>
</dbReference>
<keyword evidence="2" id="KW-0732">Signal</keyword>